<keyword evidence="5" id="KW-0539">Nucleus</keyword>
<dbReference type="GO" id="GO:0005634">
    <property type="term" value="C:nucleus"/>
    <property type="evidence" value="ECO:0007669"/>
    <property type="project" value="UniProtKB-SubCell"/>
</dbReference>
<keyword evidence="2" id="KW-0479">Metal-binding</keyword>
<evidence type="ECO:0000256" key="3">
    <source>
        <dbReference type="ARBA" id="ARBA00022771"/>
    </source>
</evidence>
<evidence type="ECO:0000256" key="5">
    <source>
        <dbReference type="ARBA" id="ARBA00023242"/>
    </source>
</evidence>
<feature type="non-terminal residue" evidence="7">
    <location>
        <position position="245"/>
    </location>
</feature>
<dbReference type="SUPFAM" id="SSF53098">
    <property type="entry name" value="Ribonuclease H-like"/>
    <property type="match status" value="1"/>
</dbReference>
<proteinExistence type="predicted"/>
<keyword evidence="4" id="KW-0862">Zinc</keyword>
<keyword evidence="3" id="KW-0863">Zinc-finger</keyword>
<feature type="non-terminal residue" evidence="7">
    <location>
        <position position="1"/>
    </location>
</feature>
<evidence type="ECO:0000259" key="6">
    <source>
        <dbReference type="Pfam" id="PF05699"/>
    </source>
</evidence>
<organism evidence="7 8">
    <name type="scientific">Hebeloma cylindrosporum</name>
    <dbReference type="NCBI Taxonomy" id="76867"/>
    <lineage>
        <taxon>Eukaryota</taxon>
        <taxon>Fungi</taxon>
        <taxon>Dikarya</taxon>
        <taxon>Basidiomycota</taxon>
        <taxon>Agaricomycotina</taxon>
        <taxon>Agaricomycetes</taxon>
        <taxon>Agaricomycetidae</taxon>
        <taxon>Agaricales</taxon>
        <taxon>Agaricineae</taxon>
        <taxon>Hymenogastraceae</taxon>
        <taxon>Hebeloma</taxon>
    </lineage>
</organism>
<dbReference type="InterPro" id="IPR008906">
    <property type="entry name" value="HATC_C_dom"/>
</dbReference>
<dbReference type="AlphaFoldDB" id="A0A0C3BSR4"/>
<dbReference type="PANTHER" id="PTHR46481:SF10">
    <property type="entry name" value="ZINC FINGER BED DOMAIN-CONTAINING PROTEIN 39"/>
    <property type="match status" value="1"/>
</dbReference>
<accession>A0A0C3BSR4</accession>
<dbReference type="PANTHER" id="PTHR46481">
    <property type="entry name" value="ZINC FINGER BED DOMAIN-CONTAINING PROTEIN 4"/>
    <property type="match status" value="1"/>
</dbReference>
<evidence type="ECO:0000256" key="1">
    <source>
        <dbReference type="ARBA" id="ARBA00004123"/>
    </source>
</evidence>
<reference evidence="7 8" key="1">
    <citation type="submission" date="2014-04" db="EMBL/GenBank/DDBJ databases">
        <authorList>
            <consortium name="DOE Joint Genome Institute"/>
            <person name="Kuo A."/>
            <person name="Gay G."/>
            <person name="Dore J."/>
            <person name="Kohler A."/>
            <person name="Nagy L.G."/>
            <person name="Floudas D."/>
            <person name="Copeland A."/>
            <person name="Barry K.W."/>
            <person name="Cichocki N."/>
            <person name="Veneault-Fourrey C."/>
            <person name="LaButti K."/>
            <person name="Lindquist E.A."/>
            <person name="Lipzen A."/>
            <person name="Lundell T."/>
            <person name="Morin E."/>
            <person name="Murat C."/>
            <person name="Sun H."/>
            <person name="Tunlid A."/>
            <person name="Henrissat B."/>
            <person name="Grigoriev I.V."/>
            <person name="Hibbett D.S."/>
            <person name="Martin F."/>
            <person name="Nordberg H.P."/>
            <person name="Cantor M.N."/>
            <person name="Hua S.X."/>
        </authorList>
    </citation>
    <scope>NUCLEOTIDE SEQUENCE [LARGE SCALE GENOMIC DNA]</scope>
    <source>
        <strain evidence="8">h7</strain>
    </source>
</reference>
<feature type="domain" description="HAT C-terminal dimerisation" evidence="6">
    <location>
        <begin position="145"/>
        <end position="223"/>
    </location>
</feature>
<dbReference type="InterPro" id="IPR012337">
    <property type="entry name" value="RNaseH-like_sf"/>
</dbReference>
<dbReference type="Pfam" id="PF05699">
    <property type="entry name" value="Dimer_Tnp_hAT"/>
    <property type="match status" value="1"/>
</dbReference>
<dbReference type="HOGENOM" id="CLU_009123_4_3_1"/>
<dbReference type="OrthoDB" id="2998440at2759"/>
<protein>
    <recommendedName>
        <fullName evidence="6">HAT C-terminal dimerisation domain-containing protein</fullName>
    </recommendedName>
</protein>
<dbReference type="Proteomes" id="UP000053424">
    <property type="component" value="Unassembled WGS sequence"/>
</dbReference>
<sequence>FLLATKEILKSKTPLIHQVIPIFDIITTALEDSIDNNSLPSVVRHAALRGYLMLNKYYSLTDESVVYRIAMILHPRYKTSYFVRAKWPQQWSTDAETLARKVWTAKYKKEISQPVTQTKATNDRFSAARKYFDVLQETGTPIDPLEEWLSSPVVNTQQDPITYWTGMQAAGHPLAMMALDFMSIPATSTDVERAFLHGGLTISKIRHSLSDKSARAATVLGSWSSLEGVIPKAHIIQLFKDKSKR</sequence>
<name>A0A0C3BSR4_HEBCY</name>
<evidence type="ECO:0000313" key="8">
    <source>
        <dbReference type="Proteomes" id="UP000053424"/>
    </source>
</evidence>
<dbReference type="EMBL" id="KN831831">
    <property type="protein sequence ID" value="KIM35089.1"/>
    <property type="molecule type" value="Genomic_DNA"/>
</dbReference>
<evidence type="ECO:0000256" key="4">
    <source>
        <dbReference type="ARBA" id="ARBA00022833"/>
    </source>
</evidence>
<comment type="subcellular location">
    <subcellularLocation>
        <location evidence="1">Nucleus</location>
    </subcellularLocation>
</comment>
<dbReference type="GO" id="GO:0046983">
    <property type="term" value="F:protein dimerization activity"/>
    <property type="evidence" value="ECO:0007669"/>
    <property type="project" value="InterPro"/>
</dbReference>
<dbReference type="InterPro" id="IPR052035">
    <property type="entry name" value="ZnF_BED_domain_contain"/>
</dbReference>
<evidence type="ECO:0000313" key="7">
    <source>
        <dbReference type="EMBL" id="KIM35089.1"/>
    </source>
</evidence>
<reference evidence="8" key="2">
    <citation type="submission" date="2015-01" db="EMBL/GenBank/DDBJ databases">
        <title>Evolutionary Origins and Diversification of the Mycorrhizal Mutualists.</title>
        <authorList>
            <consortium name="DOE Joint Genome Institute"/>
            <consortium name="Mycorrhizal Genomics Consortium"/>
            <person name="Kohler A."/>
            <person name="Kuo A."/>
            <person name="Nagy L.G."/>
            <person name="Floudas D."/>
            <person name="Copeland A."/>
            <person name="Barry K.W."/>
            <person name="Cichocki N."/>
            <person name="Veneault-Fourrey C."/>
            <person name="LaButti K."/>
            <person name="Lindquist E.A."/>
            <person name="Lipzen A."/>
            <person name="Lundell T."/>
            <person name="Morin E."/>
            <person name="Murat C."/>
            <person name="Riley R."/>
            <person name="Ohm R."/>
            <person name="Sun H."/>
            <person name="Tunlid A."/>
            <person name="Henrissat B."/>
            <person name="Grigoriev I.V."/>
            <person name="Hibbett D.S."/>
            <person name="Martin F."/>
        </authorList>
    </citation>
    <scope>NUCLEOTIDE SEQUENCE [LARGE SCALE GENOMIC DNA]</scope>
    <source>
        <strain evidence="8">h7</strain>
    </source>
</reference>
<keyword evidence="8" id="KW-1185">Reference proteome</keyword>
<dbReference type="GO" id="GO:0008270">
    <property type="term" value="F:zinc ion binding"/>
    <property type="evidence" value="ECO:0007669"/>
    <property type="project" value="UniProtKB-KW"/>
</dbReference>
<gene>
    <name evidence="7" type="ORF">M413DRAFT_48960</name>
</gene>
<evidence type="ECO:0000256" key="2">
    <source>
        <dbReference type="ARBA" id="ARBA00022723"/>
    </source>
</evidence>